<name>A0A6A6Q023_9PEZI</name>
<dbReference type="InterPro" id="IPR001087">
    <property type="entry name" value="GDSL"/>
</dbReference>
<feature type="signal peptide" evidence="2">
    <location>
        <begin position="1"/>
        <end position="25"/>
    </location>
</feature>
<organism evidence="3 4">
    <name type="scientific">Neohortaea acidophila</name>
    <dbReference type="NCBI Taxonomy" id="245834"/>
    <lineage>
        <taxon>Eukaryota</taxon>
        <taxon>Fungi</taxon>
        <taxon>Dikarya</taxon>
        <taxon>Ascomycota</taxon>
        <taxon>Pezizomycotina</taxon>
        <taxon>Dothideomycetes</taxon>
        <taxon>Dothideomycetidae</taxon>
        <taxon>Mycosphaerellales</taxon>
        <taxon>Teratosphaeriaceae</taxon>
        <taxon>Neohortaea</taxon>
    </lineage>
</organism>
<dbReference type="GeneID" id="54479065"/>
<dbReference type="RefSeq" id="XP_033592387.1">
    <property type="nucleotide sequence ID" value="XM_033738063.1"/>
</dbReference>
<dbReference type="Proteomes" id="UP000799767">
    <property type="component" value="Unassembled WGS sequence"/>
</dbReference>
<dbReference type="PANTHER" id="PTHR45648">
    <property type="entry name" value="GDSL LIPASE/ACYLHYDROLASE FAMILY PROTEIN (AFU_ORTHOLOGUE AFUA_4G14700)"/>
    <property type="match status" value="1"/>
</dbReference>
<keyword evidence="4" id="KW-1185">Reference proteome</keyword>
<feature type="chain" id="PRO_5025502770" description="GDSL lipase/esterase" evidence="2">
    <location>
        <begin position="26"/>
        <end position="347"/>
    </location>
</feature>
<dbReference type="OrthoDB" id="1600564at2759"/>
<dbReference type="PANTHER" id="PTHR45648:SF22">
    <property type="entry name" value="GDSL LIPASE_ACYLHYDROLASE FAMILY PROTEIN (AFU_ORTHOLOGUE AFUA_4G14700)"/>
    <property type="match status" value="1"/>
</dbReference>
<dbReference type="GO" id="GO:0016788">
    <property type="term" value="F:hydrolase activity, acting on ester bonds"/>
    <property type="evidence" value="ECO:0007669"/>
    <property type="project" value="InterPro"/>
</dbReference>
<gene>
    <name evidence="3" type="ORF">BDY17DRAFT_344603</name>
</gene>
<dbReference type="InterPro" id="IPR036514">
    <property type="entry name" value="SGNH_hydro_sf"/>
</dbReference>
<protein>
    <recommendedName>
        <fullName evidence="5">GDSL lipase/esterase</fullName>
    </recommendedName>
</protein>
<keyword evidence="1" id="KW-0378">Hydrolase</keyword>
<sequence length="347" mass="38841">MWTLSSTGFASLLAVQALYFSSAAARTTKKKPSTSKYPFNELVVFGDQLSDNGNGSYAHGLDPNNIYGYYTWTDGPVAPTYLAELLNVPLQDYAWGGSYGGGLAGSTIDNSYTPAKDLYKGKPVPSTYDQIFSNYTAKGKPANIENALQFMWIGQNDLKKHTNWYVKPPTLITPDAKPNVAFYNNFTTLLLQQIEHLIETGAPAVMYVNLFPIQTAPITAGFLCHNNTVCADNWGTVIEAANNFTQNALANSQYADKIIYYDVYSFMIDIMNNKNQYGYTEPLYFLCDSGNQSNPVDHFKECAVPPKWTHARPFFWFTNDQPETTMHQMIAQDMLKTIDTFFKVDSS</sequence>
<evidence type="ECO:0008006" key="5">
    <source>
        <dbReference type="Google" id="ProtNLM"/>
    </source>
</evidence>
<evidence type="ECO:0000313" key="3">
    <source>
        <dbReference type="EMBL" id="KAF2485818.1"/>
    </source>
</evidence>
<dbReference type="Pfam" id="PF00657">
    <property type="entry name" value="Lipase_GDSL"/>
    <property type="match status" value="1"/>
</dbReference>
<reference evidence="3" key="1">
    <citation type="journal article" date="2020" name="Stud. Mycol.">
        <title>101 Dothideomycetes genomes: a test case for predicting lifestyles and emergence of pathogens.</title>
        <authorList>
            <person name="Haridas S."/>
            <person name="Albert R."/>
            <person name="Binder M."/>
            <person name="Bloem J."/>
            <person name="Labutti K."/>
            <person name="Salamov A."/>
            <person name="Andreopoulos B."/>
            <person name="Baker S."/>
            <person name="Barry K."/>
            <person name="Bills G."/>
            <person name="Bluhm B."/>
            <person name="Cannon C."/>
            <person name="Castanera R."/>
            <person name="Culley D."/>
            <person name="Daum C."/>
            <person name="Ezra D."/>
            <person name="Gonzalez J."/>
            <person name="Henrissat B."/>
            <person name="Kuo A."/>
            <person name="Liang C."/>
            <person name="Lipzen A."/>
            <person name="Lutzoni F."/>
            <person name="Magnuson J."/>
            <person name="Mondo S."/>
            <person name="Nolan M."/>
            <person name="Ohm R."/>
            <person name="Pangilinan J."/>
            <person name="Park H.-J."/>
            <person name="Ramirez L."/>
            <person name="Alfaro M."/>
            <person name="Sun H."/>
            <person name="Tritt A."/>
            <person name="Yoshinaga Y."/>
            <person name="Zwiers L.-H."/>
            <person name="Turgeon B."/>
            <person name="Goodwin S."/>
            <person name="Spatafora J."/>
            <person name="Crous P."/>
            <person name="Grigoriev I."/>
        </authorList>
    </citation>
    <scope>NUCLEOTIDE SEQUENCE</scope>
    <source>
        <strain evidence="3">CBS 113389</strain>
    </source>
</reference>
<proteinExistence type="predicted"/>
<dbReference type="EMBL" id="MU001633">
    <property type="protein sequence ID" value="KAF2485818.1"/>
    <property type="molecule type" value="Genomic_DNA"/>
</dbReference>
<dbReference type="Gene3D" id="3.40.50.1110">
    <property type="entry name" value="SGNH hydrolase"/>
    <property type="match status" value="1"/>
</dbReference>
<evidence type="ECO:0000256" key="2">
    <source>
        <dbReference type="SAM" id="SignalP"/>
    </source>
</evidence>
<keyword evidence="2" id="KW-0732">Signal</keyword>
<accession>A0A6A6Q023</accession>
<dbReference type="InterPro" id="IPR051058">
    <property type="entry name" value="GDSL_Est/Lipase"/>
</dbReference>
<evidence type="ECO:0000313" key="4">
    <source>
        <dbReference type="Proteomes" id="UP000799767"/>
    </source>
</evidence>
<evidence type="ECO:0000256" key="1">
    <source>
        <dbReference type="ARBA" id="ARBA00022801"/>
    </source>
</evidence>
<dbReference type="AlphaFoldDB" id="A0A6A6Q023"/>